<keyword evidence="5" id="KW-0547">Nucleotide-binding</keyword>
<dbReference type="PANTHER" id="PTHR24421:SF10">
    <property type="entry name" value="NITRATE_NITRITE SENSOR PROTEIN NARQ"/>
    <property type="match status" value="1"/>
</dbReference>
<proteinExistence type="predicted"/>
<comment type="catalytic activity">
    <reaction evidence="1">
        <text>ATP + protein L-histidine = ADP + protein N-phospho-L-histidine.</text>
        <dbReference type="EC" id="2.7.13.3"/>
    </reaction>
</comment>
<dbReference type="Gene3D" id="3.30.565.10">
    <property type="entry name" value="Histidine kinase-like ATPase, C-terminal domain"/>
    <property type="match status" value="1"/>
</dbReference>
<evidence type="ECO:0000256" key="9">
    <source>
        <dbReference type="SAM" id="MobiDB-lite"/>
    </source>
</evidence>
<evidence type="ECO:0000256" key="7">
    <source>
        <dbReference type="ARBA" id="ARBA00022840"/>
    </source>
</evidence>
<keyword evidence="6" id="KW-0418">Kinase</keyword>
<evidence type="ECO:0000313" key="13">
    <source>
        <dbReference type="Proteomes" id="UP000238650"/>
    </source>
</evidence>
<keyword evidence="10" id="KW-0472">Membrane</keyword>
<dbReference type="PANTHER" id="PTHR24421">
    <property type="entry name" value="NITRATE/NITRITE SENSOR PROTEIN NARX-RELATED"/>
    <property type="match status" value="1"/>
</dbReference>
<name>A0A2S9QR50_9MICO</name>
<evidence type="ECO:0000256" key="5">
    <source>
        <dbReference type="ARBA" id="ARBA00022741"/>
    </source>
</evidence>
<evidence type="ECO:0000256" key="4">
    <source>
        <dbReference type="ARBA" id="ARBA00022679"/>
    </source>
</evidence>
<feature type="region of interest" description="Disordered" evidence="9">
    <location>
        <begin position="405"/>
        <end position="424"/>
    </location>
</feature>
<evidence type="ECO:0000256" key="6">
    <source>
        <dbReference type="ARBA" id="ARBA00022777"/>
    </source>
</evidence>
<keyword evidence="7" id="KW-0067">ATP-binding</keyword>
<dbReference type="SUPFAM" id="SSF55874">
    <property type="entry name" value="ATPase domain of HSP90 chaperone/DNA topoisomerase II/histidine kinase"/>
    <property type="match status" value="1"/>
</dbReference>
<evidence type="ECO:0000259" key="11">
    <source>
        <dbReference type="Pfam" id="PF07730"/>
    </source>
</evidence>
<evidence type="ECO:0000256" key="3">
    <source>
        <dbReference type="ARBA" id="ARBA00022553"/>
    </source>
</evidence>
<dbReference type="InterPro" id="IPR036890">
    <property type="entry name" value="HATPase_C_sf"/>
</dbReference>
<keyword evidence="10" id="KW-1133">Transmembrane helix</keyword>
<dbReference type="GO" id="GO:0005524">
    <property type="term" value="F:ATP binding"/>
    <property type="evidence" value="ECO:0007669"/>
    <property type="project" value="UniProtKB-KW"/>
</dbReference>
<dbReference type="EMBL" id="MWZD01000013">
    <property type="protein sequence ID" value="PRI12060.1"/>
    <property type="molecule type" value="Genomic_DNA"/>
</dbReference>
<feature type="domain" description="Signal transduction histidine kinase subgroup 3 dimerisation and phosphoacceptor" evidence="11">
    <location>
        <begin position="241"/>
        <end position="306"/>
    </location>
</feature>
<dbReference type="InterPro" id="IPR011712">
    <property type="entry name" value="Sig_transdc_His_kin_sub3_dim/P"/>
</dbReference>
<reference evidence="12 13" key="1">
    <citation type="journal article" date="2017" name="New Microbes New Infect">
        <title>Genome sequence of 'Leucobacter massiliensis' sp. nov. isolated from human pharynx after travel to the 2014 Hajj.</title>
        <authorList>
            <person name="Leangapichart T."/>
            <person name="Gautret P."/>
            <person name="Nguyen T.T."/>
            <person name="Armstrong N."/>
            <person name="Rolain J.M."/>
        </authorList>
    </citation>
    <scope>NUCLEOTIDE SEQUENCE [LARGE SCALE GENOMIC DNA]</scope>
    <source>
        <strain evidence="12 13">122RC15</strain>
    </source>
</reference>
<evidence type="ECO:0000256" key="2">
    <source>
        <dbReference type="ARBA" id="ARBA00012438"/>
    </source>
</evidence>
<accession>A0A2S9QR50</accession>
<dbReference type="CDD" id="cd16917">
    <property type="entry name" value="HATPase_UhpB-NarQ-NarX-like"/>
    <property type="match status" value="1"/>
</dbReference>
<sequence length="479" mass="48898">MTRAMPDLGRLGVMSETRDPGADGTPHAGAAHARWPGWAMDLTAALVVVLGGSVLAGVLGIGFGGGPGLGPFGPFGRFDGADPGGPPPAPPAEAFALRQTLGLLLLFLAAGLMFLRRRHPLTVFATAFACFVGTELGELPSIGPGIALTIAAFTLANRAARRTAFIATAIAAGCVLLLSLALTGWDSFSPRALQVAAAVAIAAALGDSTRSRHAFIAAVTERAERAEQTREAEASRRVTEERLRIARELHDTVAHQLAVINLNAGLADGLVASQPERARDALAVIREAARGGIAEIGELLRYLRTEATHADADAPQPGLDRLGALVAGMREAGLDLAFRLGGDPGRVSGAAGRTAYRVAQEALTNALKHGTERRAELNIDIGEDALRIECRNPVGPAAAQIEAAQTAAATQAPPPAGDEPASGLGLLGIRERVTALGGSVEAGLADGAFRLSVKLPLTGAASAETAAAGTTAPLPEAAP</sequence>
<dbReference type="GO" id="GO:0016020">
    <property type="term" value="C:membrane"/>
    <property type="evidence" value="ECO:0007669"/>
    <property type="project" value="InterPro"/>
</dbReference>
<dbReference type="InterPro" id="IPR050482">
    <property type="entry name" value="Sensor_HK_TwoCompSys"/>
</dbReference>
<feature type="region of interest" description="Disordered" evidence="9">
    <location>
        <begin position="1"/>
        <end position="30"/>
    </location>
</feature>
<dbReference type="GO" id="GO:0046983">
    <property type="term" value="F:protein dimerization activity"/>
    <property type="evidence" value="ECO:0007669"/>
    <property type="project" value="InterPro"/>
</dbReference>
<feature type="transmembrane region" description="Helical" evidence="10">
    <location>
        <begin position="42"/>
        <end position="63"/>
    </location>
</feature>
<dbReference type="Proteomes" id="UP000238650">
    <property type="component" value="Unassembled WGS sequence"/>
</dbReference>
<keyword evidence="4" id="KW-0808">Transferase</keyword>
<dbReference type="Gene3D" id="1.20.5.1930">
    <property type="match status" value="1"/>
</dbReference>
<evidence type="ECO:0000256" key="10">
    <source>
        <dbReference type="SAM" id="Phobius"/>
    </source>
</evidence>
<keyword evidence="13" id="KW-1185">Reference proteome</keyword>
<feature type="transmembrane region" description="Helical" evidence="10">
    <location>
        <begin position="164"/>
        <end position="182"/>
    </location>
</feature>
<dbReference type="AlphaFoldDB" id="A0A2S9QR50"/>
<dbReference type="EC" id="2.7.13.3" evidence="2"/>
<feature type="transmembrane region" description="Helical" evidence="10">
    <location>
        <begin position="95"/>
        <end position="115"/>
    </location>
</feature>
<comment type="caution">
    <text evidence="12">The sequence shown here is derived from an EMBL/GenBank/DDBJ whole genome shotgun (WGS) entry which is preliminary data.</text>
</comment>
<evidence type="ECO:0000256" key="8">
    <source>
        <dbReference type="ARBA" id="ARBA00023012"/>
    </source>
</evidence>
<gene>
    <name evidence="12" type="ORF">B4915_03075</name>
</gene>
<keyword evidence="10" id="KW-0812">Transmembrane</keyword>
<evidence type="ECO:0000256" key="1">
    <source>
        <dbReference type="ARBA" id="ARBA00000085"/>
    </source>
</evidence>
<organism evidence="12 13">
    <name type="scientific">Leucobacter massiliensis</name>
    <dbReference type="NCBI Taxonomy" id="1686285"/>
    <lineage>
        <taxon>Bacteria</taxon>
        <taxon>Bacillati</taxon>
        <taxon>Actinomycetota</taxon>
        <taxon>Actinomycetes</taxon>
        <taxon>Micrococcales</taxon>
        <taxon>Microbacteriaceae</taxon>
        <taxon>Leucobacter</taxon>
    </lineage>
</organism>
<keyword evidence="3" id="KW-0597">Phosphoprotein</keyword>
<protein>
    <recommendedName>
        <fullName evidence="2">histidine kinase</fullName>
        <ecNumber evidence="2">2.7.13.3</ecNumber>
    </recommendedName>
</protein>
<evidence type="ECO:0000313" key="12">
    <source>
        <dbReference type="EMBL" id="PRI12060.1"/>
    </source>
</evidence>
<dbReference type="GO" id="GO:0000155">
    <property type="term" value="F:phosphorelay sensor kinase activity"/>
    <property type="evidence" value="ECO:0007669"/>
    <property type="project" value="InterPro"/>
</dbReference>
<dbReference type="Pfam" id="PF07730">
    <property type="entry name" value="HisKA_3"/>
    <property type="match status" value="1"/>
</dbReference>
<keyword evidence="8" id="KW-0902">Two-component regulatory system</keyword>